<dbReference type="InterPro" id="IPR016162">
    <property type="entry name" value="Ald_DH_N"/>
</dbReference>
<dbReference type="KEGG" id="vpo:Kpol_1023p51"/>
<dbReference type="Proteomes" id="UP000000267">
    <property type="component" value="Unassembled WGS sequence"/>
</dbReference>
<evidence type="ECO:0000256" key="1">
    <source>
        <dbReference type="ARBA" id="ARBA00009986"/>
    </source>
</evidence>
<dbReference type="PROSITE" id="PS00070">
    <property type="entry name" value="ALDEHYDE_DEHYDR_CYS"/>
    <property type="match status" value="1"/>
</dbReference>
<gene>
    <name evidence="5" type="ORF">Kpol_1023p51</name>
</gene>
<dbReference type="AlphaFoldDB" id="A7TFS4"/>
<dbReference type="GO" id="GO:0016620">
    <property type="term" value="F:oxidoreductase activity, acting on the aldehyde or oxo group of donors, NAD or NADP as acceptor"/>
    <property type="evidence" value="ECO:0007669"/>
    <property type="project" value="InterPro"/>
</dbReference>
<feature type="domain" description="Aldehyde dehydrogenase" evidence="4">
    <location>
        <begin position="95"/>
        <end position="576"/>
    </location>
</feature>
<evidence type="ECO:0000259" key="4">
    <source>
        <dbReference type="Pfam" id="PF00171"/>
    </source>
</evidence>
<keyword evidence="6" id="KW-1185">Reference proteome</keyword>
<sequence>MSEIYLNSSMLQELNLFVQDYVTKTLLSRAESQQNQRLIATTTLFATLFLFYVSYKLLFTSSLKVKPINFTLEIPDAAKNNWKSKRLVNTEIIDPSQPNIIQSHCPATGQHLSSYLPKYNEDIDEMVTIAQNAQEEWAKADLDRRLKVLHTLHEYIINNQEIIARVTCRDTGKTMLDASLGEIMATIDKLNWIIRYGPKHLQPSARSGTTNYFMEWYRGTEVHYEPLGVVSSIISWNYPFYNVISPIISAIFTGNAIIVKCSEQVIWSSEFFISIVRKCLEVCNEDPDLVQLCYCLPKSDKYNATNYFISHPGFKHITFIGRKTVANKILNCAAESLTPVVVELCGKDSYIVLESQKDVSSVSSLILRTTFQSSGQSCIGIERIIVSSKRYKQTVQLLKDRLTTQPLRLGSDMDHLENIDVGAMISPKTFDSLEELIKDAVESGATLICGGSRYNHPNYPQGHYFQPTLLVDVTSDMKIANSDLFGPILLVMKANSDEDCITIANAAPYAVGTCVFGKNVKQCRYVAKKLKTTDVTINDFTTFYVRQTPFGGISGSGSGKFGSKEGLLSLCYTKSISFNIIPHIPTPIPSLLDYPIKNNNKAWAFIDSFITGAYTFSSWKRVKSVFSMAKNSK</sequence>
<evidence type="ECO:0000256" key="3">
    <source>
        <dbReference type="SAM" id="Phobius"/>
    </source>
</evidence>
<dbReference type="OrthoDB" id="310895at2759"/>
<dbReference type="InterPro" id="IPR015590">
    <property type="entry name" value="Aldehyde_DH_dom"/>
</dbReference>
<keyword evidence="3" id="KW-0812">Transmembrane</keyword>
<dbReference type="CDD" id="cd07098">
    <property type="entry name" value="ALDH_F15-22"/>
    <property type="match status" value="1"/>
</dbReference>
<dbReference type="eggNOG" id="KOG2454">
    <property type="taxonomic scope" value="Eukaryota"/>
</dbReference>
<dbReference type="HOGENOM" id="CLU_005391_1_0_1"/>
<keyword evidence="3" id="KW-1133">Transmembrane helix</keyword>
<accession>A7TFS4</accession>
<dbReference type="GeneID" id="5547198"/>
<feature type="transmembrane region" description="Helical" evidence="3">
    <location>
        <begin position="38"/>
        <end position="58"/>
    </location>
</feature>
<proteinExistence type="inferred from homology"/>
<evidence type="ECO:0000256" key="2">
    <source>
        <dbReference type="ARBA" id="ARBA00023002"/>
    </source>
</evidence>
<dbReference type="InParanoid" id="A7TFS4"/>
<evidence type="ECO:0000313" key="5">
    <source>
        <dbReference type="EMBL" id="EDO18882.1"/>
    </source>
</evidence>
<dbReference type="SUPFAM" id="SSF53720">
    <property type="entry name" value="ALDH-like"/>
    <property type="match status" value="1"/>
</dbReference>
<dbReference type="Pfam" id="PF00171">
    <property type="entry name" value="Aldedh"/>
    <property type="match status" value="1"/>
</dbReference>
<dbReference type="PANTHER" id="PTHR11699">
    <property type="entry name" value="ALDEHYDE DEHYDROGENASE-RELATED"/>
    <property type="match status" value="1"/>
</dbReference>
<dbReference type="InterPro" id="IPR016160">
    <property type="entry name" value="Ald_DH_CS_CYS"/>
</dbReference>
<reference evidence="5 6" key="1">
    <citation type="journal article" date="2007" name="Proc. Natl. Acad. Sci. U.S.A.">
        <title>Independent sorting-out of thousands of duplicated gene pairs in two yeast species descended from a whole-genome duplication.</title>
        <authorList>
            <person name="Scannell D.R."/>
            <person name="Frank A.C."/>
            <person name="Conant G.C."/>
            <person name="Byrne K.P."/>
            <person name="Woolfit M."/>
            <person name="Wolfe K.H."/>
        </authorList>
    </citation>
    <scope>NUCLEOTIDE SEQUENCE [LARGE SCALE GENOMIC DNA]</scope>
    <source>
        <strain evidence="6">ATCC 22028 / DSM 70294 / BCRC 21397 / CBS 2163 / NBRC 10782 / NRRL Y-8283 / UCD 57-17</strain>
    </source>
</reference>
<dbReference type="STRING" id="436907.A7TFS4"/>
<keyword evidence="2" id="KW-0560">Oxidoreductase</keyword>
<name>A7TFS4_VANPO</name>
<keyword evidence="3" id="KW-0472">Membrane</keyword>
<organism evidence="6">
    <name type="scientific">Vanderwaltozyma polyspora (strain ATCC 22028 / DSM 70294 / BCRC 21397 / CBS 2163 / NBRC 10782 / NRRL Y-8283 / UCD 57-17)</name>
    <name type="common">Kluyveromyces polysporus</name>
    <dbReference type="NCBI Taxonomy" id="436907"/>
    <lineage>
        <taxon>Eukaryota</taxon>
        <taxon>Fungi</taxon>
        <taxon>Dikarya</taxon>
        <taxon>Ascomycota</taxon>
        <taxon>Saccharomycotina</taxon>
        <taxon>Saccharomycetes</taxon>
        <taxon>Saccharomycetales</taxon>
        <taxon>Saccharomycetaceae</taxon>
        <taxon>Vanderwaltozyma</taxon>
    </lineage>
</organism>
<dbReference type="InterPro" id="IPR016161">
    <property type="entry name" value="Ald_DH/histidinol_DH"/>
</dbReference>
<dbReference type="Gene3D" id="3.40.605.10">
    <property type="entry name" value="Aldehyde Dehydrogenase, Chain A, domain 1"/>
    <property type="match status" value="1"/>
</dbReference>
<dbReference type="RefSeq" id="XP_001646740.1">
    <property type="nucleotide sequence ID" value="XM_001646690.1"/>
</dbReference>
<comment type="similarity">
    <text evidence="1">Belongs to the aldehyde dehydrogenase family.</text>
</comment>
<protein>
    <recommendedName>
        <fullName evidence="4">Aldehyde dehydrogenase domain-containing protein</fullName>
    </recommendedName>
</protein>
<dbReference type="InterPro" id="IPR016163">
    <property type="entry name" value="Ald_DH_C"/>
</dbReference>
<dbReference type="FunFam" id="3.40.309.10:FF:000024">
    <property type="entry name" value="Betaine aldehyde dehydrogenase"/>
    <property type="match status" value="1"/>
</dbReference>
<evidence type="ECO:0000313" key="6">
    <source>
        <dbReference type="Proteomes" id="UP000000267"/>
    </source>
</evidence>
<dbReference type="PhylomeDB" id="A7TFS4"/>
<dbReference type="Gene3D" id="3.40.309.10">
    <property type="entry name" value="Aldehyde Dehydrogenase, Chain A, domain 2"/>
    <property type="match status" value="1"/>
</dbReference>
<dbReference type="EMBL" id="DS480384">
    <property type="protein sequence ID" value="EDO18882.1"/>
    <property type="molecule type" value="Genomic_DNA"/>
</dbReference>
<dbReference type="OMA" id="CITIANA"/>